<dbReference type="OrthoDB" id="9799262at2"/>
<comment type="subunit">
    <text evidence="3 4">Part of the 30S ribosomal subunit. Forms a bridge to the 50S subunit in the 70S ribosome, contacting the 23S rRNA.</text>
</comment>
<organism evidence="8 9">
    <name type="scientific">Uabimicrobium amorphum</name>
    <dbReference type="NCBI Taxonomy" id="2596890"/>
    <lineage>
        <taxon>Bacteria</taxon>
        <taxon>Pseudomonadati</taxon>
        <taxon>Planctomycetota</taxon>
        <taxon>Candidatus Uabimicrobiia</taxon>
        <taxon>Candidatus Uabimicrobiales</taxon>
        <taxon>Candidatus Uabimicrobiaceae</taxon>
        <taxon>Candidatus Uabimicrobium</taxon>
    </lineage>
</organism>
<evidence type="ECO:0000256" key="1">
    <source>
        <dbReference type="ARBA" id="ARBA00022980"/>
    </source>
</evidence>
<keyword evidence="4 6" id="KW-0699">rRNA-binding</keyword>
<dbReference type="Gene3D" id="6.10.250.3130">
    <property type="match status" value="1"/>
</dbReference>
<dbReference type="GO" id="GO:0019843">
    <property type="term" value="F:rRNA binding"/>
    <property type="evidence" value="ECO:0007669"/>
    <property type="project" value="UniProtKB-UniRule"/>
</dbReference>
<dbReference type="Gene3D" id="1.10.287.10">
    <property type="entry name" value="S15/NS1, RNA-binding"/>
    <property type="match status" value="1"/>
</dbReference>
<comment type="function">
    <text evidence="4">Forms an intersubunit bridge (bridge B4) with the 23S rRNA of the 50S subunit in the ribosome.</text>
</comment>
<dbReference type="Pfam" id="PF00312">
    <property type="entry name" value="Ribosomal_S15"/>
    <property type="match status" value="1"/>
</dbReference>
<protein>
    <recommendedName>
        <fullName evidence="4">Small ribosomal subunit protein uS15</fullName>
    </recommendedName>
</protein>
<evidence type="ECO:0000256" key="2">
    <source>
        <dbReference type="ARBA" id="ARBA00023274"/>
    </source>
</evidence>
<evidence type="ECO:0000256" key="4">
    <source>
        <dbReference type="HAMAP-Rule" id="MF_01343"/>
    </source>
</evidence>
<keyword evidence="1 4" id="KW-0689">Ribosomal protein</keyword>
<dbReference type="EMBL" id="AP019860">
    <property type="protein sequence ID" value="BBM84846.1"/>
    <property type="molecule type" value="Genomic_DNA"/>
</dbReference>
<feature type="compositionally biased region" description="Basic and acidic residues" evidence="7">
    <location>
        <begin position="11"/>
        <end position="20"/>
    </location>
</feature>
<dbReference type="RefSeq" id="WP_151968974.1">
    <property type="nucleotide sequence ID" value="NZ_AP019860.1"/>
</dbReference>
<dbReference type="PANTHER" id="PTHR23321">
    <property type="entry name" value="RIBOSOMAL PROTEIN S15, BACTERIAL AND ORGANELLAR"/>
    <property type="match status" value="1"/>
</dbReference>
<dbReference type="PANTHER" id="PTHR23321:SF26">
    <property type="entry name" value="SMALL RIBOSOMAL SUBUNIT PROTEIN US15M"/>
    <property type="match status" value="1"/>
</dbReference>
<dbReference type="KEGG" id="uam:UABAM_03207"/>
<dbReference type="GO" id="GO:1990904">
    <property type="term" value="C:ribonucleoprotein complex"/>
    <property type="evidence" value="ECO:0007669"/>
    <property type="project" value="UniProtKB-KW"/>
</dbReference>
<keyword evidence="9" id="KW-1185">Reference proteome</keyword>
<dbReference type="InterPro" id="IPR000589">
    <property type="entry name" value="Ribosomal_uS15"/>
</dbReference>
<dbReference type="GO" id="GO:0005737">
    <property type="term" value="C:cytoplasm"/>
    <property type="evidence" value="ECO:0007669"/>
    <property type="project" value="UniProtKB-ARBA"/>
</dbReference>
<evidence type="ECO:0000256" key="3">
    <source>
        <dbReference type="ARBA" id="ARBA00064542"/>
    </source>
</evidence>
<dbReference type="HAMAP" id="MF_01343_B">
    <property type="entry name" value="Ribosomal_uS15_B"/>
    <property type="match status" value="1"/>
</dbReference>
<dbReference type="SUPFAM" id="SSF47060">
    <property type="entry name" value="S15/NS1 RNA-binding domain"/>
    <property type="match status" value="1"/>
</dbReference>
<proteinExistence type="inferred from homology"/>
<dbReference type="GO" id="GO:0006412">
    <property type="term" value="P:translation"/>
    <property type="evidence" value="ECO:0007669"/>
    <property type="project" value="UniProtKB-UniRule"/>
</dbReference>
<feature type="region of interest" description="Disordered" evidence="7">
    <location>
        <begin position="1"/>
        <end position="20"/>
    </location>
</feature>
<comment type="function">
    <text evidence="4 6">One of the primary rRNA binding proteins, it binds directly to 16S rRNA where it helps nucleate assembly of the platform of the 30S subunit by binding and bridging several RNA helices of the 16S rRNA.</text>
</comment>
<dbReference type="PROSITE" id="PS00362">
    <property type="entry name" value="RIBOSOMAL_S15"/>
    <property type="match status" value="1"/>
</dbReference>
<evidence type="ECO:0000256" key="5">
    <source>
        <dbReference type="RuleBase" id="RU003919"/>
    </source>
</evidence>
<dbReference type="InterPro" id="IPR005290">
    <property type="entry name" value="Ribosomal_uS15_bac-type"/>
</dbReference>
<name>A0A5S9F3M5_UABAM</name>
<dbReference type="SMART" id="SM01387">
    <property type="entry name" value="Ribosomal_S15"/>
    <property type="match status" value="1"/>
</dbReference>
<dbReference type="GO" id="GO:0003735">
    <property type="term" value="F:structural constituent of ribosome"/>
    <property type="evidence" value="ECO:0007669"/>
    <property type="project" value="InterPro"/>
</dbReference>
<dbReference type="Proteomes" id="UP000326354">
    <property type="component" value="Chromosome"/>
</dbReference>
<gene>
    <name evidence="4" type="primary">rpsO</name>
    <name evidence="8" type="ORF">UABAM_03207</name>
</gene>
<dbReference type="GO" id="GO:0005840">
    <property type="term" value="C:ribosome"/>
    <property type="evidence" value="ECO:0007669"/>
    <property type="project" value="UniProtKB-KW"/>
</dbReference>
<evidence type="ECO:0000313" key="9">
    <source>
        <dbReference type="Proteomes" id="UP000326354"/>
    </source>
</evidence>
<reference evidence="8 9" key="1">
    <citation type="submission" date="2019-08" db="EMBL/GenBank/DDBJ databases">
        <title>Complete genome sequence of Candidatus Uab amorphum.</title>
        <authorList>
            <person name="Shiratori T."/>
            <person name="Suzuki S."/>
            <person name="Kakizawa Y."/>
            <person name="Ishida K."/>
        </authorList>
    </citation>
    <scope>NUCLEOTIDE SEQUENCE [LARGE SCALE GENOMIC DNA]</scope>
    <source>
        <strain evidence="8 9">SRT547</strain>
    </source>
</reference>
<sequence length="89" mass="10551">MAMTPKNKNNVVEKYRKHEKDSGSPEVQIAIFTKRIEELTQHLKKHRKDYATRRGLLMLVGQRTSLLRYLKKKDVSRYQAIIKELGIRK</sequence>
<evidence type="ECO:0000256" key="7">
    <source>
        <dbReference type="SAM" id="MobiDB-lite"/>
    </source>
</evidence>
<dbReference type="NCBIfam" id="TIGR00952">
    <property type="entry name" value="S15_bact"/>
    <property type="match status" value="1"/>
</dbReference>
<accession>A0A5S9F3M5</accession>
<dbReference type="InterPro" id="IPR009068">
    <property type="entry name" value="uS15_NS1_RNA-bd_sf"/>
</dbReference>
<evidence type="ECO:0000256" key="6">
    <source>
        <dbReference type="RuleBase" id="RU004524"/>
    </source>
</evidence>
<comment type="similarity">
    <text evidence="4 5">Belongs to the universal ribosomal protein uS15 family.</text>
</comment>
<feature type="compositionally biased region" description="Polar residues" evidence="7">
    <location>
        <begin position="1"/>
        <end position="10"/>
    </location>
</feature>
<dbReference type="AlphaFoldDB" id="A0A5S9F3M5"/>
<keyword evidence="4 6" id="KW-0694">RNA-binding</keyword>
<dbReference type="CDD" id="cd00353">
    <property type="entry name" value="Ribosomal_S15p_S13e"/>
    <property type="match status" value="1"/>
</dbReference>
<dbReference type="FunFam" id="1.10.287.10:FF:000002">
    <property type="entry name" value="30S ribosomal protein S15"/>
    <property type="match status" value="1"/>
</dbReference>
<evidence type="ECO:0000313" key="8">
    <source>
        <dbReference type="EMBL" id="BBM84846.1"/>
    </source>
</evidence>
<keyword evidence="2 4" id="KW-0687">Ribonucleoprotein</keyword>